<protein>
    <submittedName>
        <fullName evidence="1">Uncharacterized protein</fullName>
    </submittedName>
</protein>
<dbReference type="AlphaFoldDB" id="A0A8K0QUR4"/>
<dbReference type="OrthoDB" id="3799546at2759"/>
<accession>A0A8K0QUR4</accession>
<comment type="caution">
    <text evidence="1">The sequence shown here is derived from an EMBL/GenBank/DDBJ whole genome shotgun (WGS) entry which is preliminary data.</text>
</comment>
<proteinExistence type="predicted"/>
<sequence>MGDSQEGVDDQINDVFNSRQTSLSSPLRLFQPNAKQILLDSQVSFIVQTRDNCKPDPYGTHSTTHGPLPWPVVAKLYSQKFRIGMPAVGGAAMEKRARQHRQKWMEARPEYPREILYATKAKTEKLAKARGNGKGKVAGKAESQVELNTSLRTGGWIPPDHVRNQAGLDLYLAPSSTVDVHEVVTFEIISLTGRACSQVCIPAHIVRNTSAFVSQELEEKHGLHITLACPSKVVVERYMQCISPVQLRSLPDWDGTALVELYVIATKLEDEFVRSLVLERWRVMIERGGEVEMETADLNCIFSGTEMEDPARKLWTELICSCEGVAKMLVESGECQEELVNMIAKWLPSGNSVFFGDL</sequence>
<keyword evidence="2" id="KW-1185">Reference proteome</keyword>
<evidence type="ECO:0000313" key="2">
    <source>
        <dbReference type="Proteomes" id="UP000813461"/>
    </source>
</evidence>
<dbReference type="EMBL" id="JAGMVJ010000024">
    <property type="protein sequence ID" value="KAH7071586.1"/>
    <property type="molecule type" value="Genomic_DNA"/>
</dbReference>
<gene>
    <name evidence="1" type="ORF">FB567DRAFT_455342</name>
</gene>
<dbReference type="Proteomes" id="UP000813461">
    <property type="component" value="Unassembled WGS sequence"/>
</dbReference>
<reference evidence="1" key="1">
    <citation type="journal article" date="2021" name="Nat. Commun.">
        <title>Genetic determinants of endophytism in the Arabidopsis root mycobiome.</title>
        <authorList>
            <person name="Mesny F."/>
            <person name="Miyauchi S."/>
            <person name="Thiergart T."/>
            <person name="Pickel B."/>
            <person name="Atanasova L."/>
            <person name="Karlsson M."/>
            <person name="Huettel B."/>
            <person name="Barry K.W."/>
            <person name="Haridas S."/>
            <person name="Chen C."/>
            <person name="Bauer D."/>
            <person name="Andreopoulos W."/>
            <person name="Pangilinan J."/>
            <person name="LaButti K."/>
            <person name="Riley R."/>
            <person name="Lipzen A."/>
            <person name="Clum A."/>
            <person name="Drula E."/>
            <person name="Henrissat B."/>
            <person name="Kohler A."/>
            <person name="Grigoriev I.V."/>
            <person name="Martin F.M."/>
            <person name="Hacquard S."/>
        </authorList>
    </citation>
    <scope>NUCLEOTIDE SEQUENCE</scope>
    <source>
        <strain evidence="1">MPI-SDFR-AT-0120</strain>
    </source>
</reference>
<evidence type="ECO:0000313" key="1">
    <source>
        <dbReference type="EMBL" id="KAH7071586.1"/>
    </source>
</evidence>
<organism evidence="1 2">
    <name type="scientific">Paraphoma chrysanthemicola</name>
    <dbReference type="NCBI Taxonomy" id="798071"/>
    <lineage>
        <taxon>Eukaryota</taxon>
        <taxon>Fungi</taxon>
        <taxon>Dikarya</taxon>
        <taxon>Ascomycota</taxon>
        <taxon>Pezizomycotina</taxon>
        <taxon>Dothideomycetes</taxon>
        <taxon>Pleosporomycetidae</taxon>
        <taxon>Pleosporales</taxon>
        <taxon>Pleosporineae</taxon>
        <taxon>Phaeosphaeriaceae</taxon>
        <taxon>Paraphoma</taxon>
    </lineage>
</organism>
<name>A0A8K0QUR4_9PLEO</name>